<dbReference type="EMBL" id="ODYU01007654">
    <property type="protein sequence ID" value="SOQ50616.1"/>
    <property type="molecule type" value="Genomic_DNA"/>
</dbReference>
<accession>A0A2H1WCD2</accession>
<name>A0A2H1WCD2_SPOFR</name>
<protein>
    <submittedName>
        <fullName evidence="1">SFRICE_004569</fullName>
    </submittedName>
</protein>
<organism evidence="1">
    <name type="scientific">Spodoptera frugiperda</name>
    <name type="common">Fall armyworm</name>
    <dbReference type="NCBI Taxonomy" id="7108"/>
    <lineage>
        <taxon>Eukaryota</taxon>
        <taxon>Metazoa</taxon>
        <taxon>Ecdysozoa</taxon>
        <taxon>Arthropoda</taxon>
        <taxon>Hexapoda</taxon>
        <taxon>Insecta</taxon>
        <taxon>Pterygota</taxon>
        <taxon>Neoptera</taxon>
        <taxon>Endopterygota</taxon>
        <taxon>Lepidoptera</taxon>
        <taxon>Glossata</taxon>
        <taxon>Ditrysia</taxon>
        <taxon>Noctuoidea</taxon>
        <taxon>Noctuidae</taxon>
        <taxon>Amphipyrinae</taxon>
        <taxon>Spodoptera</taxon>
    </lineage>
</organism>
<reference evidence="1" key="1">
    <citation type="submission" date="2016-07" db="EMBL/GenBank/DDBJ databases">
        <authorList>
            <person name="Bretaudeau A."/>
        </authorList>
    </citation>
    <scope>NUCLEOTIDE SEQUENCE</scope>
    <source>
        <strain evidence="1">Rice</strain>
        <tissue evidence="1">Whole body</tissue>
    </source>
</reference>
<evidence type="ECO:0000313" key="1">
    <source>
        <dbReference type="EMBL" id="SOQ50616.1"/>
    </source>
</evidence>
<dbReference type="AlphaFoldDB" id="A0A2H1WCD2"/>
<gene>
    <name evidence="1" type="ORF">SFRICE_004569</name>
</gene>
<sequence length="192" mass="22025">MKTFGNDKNVFTVCHYIKEGFFSGENRPMTSPAWGEAGGCVRLLLTKNRPVPTPAFRARAPVNPLGSPQLRIRTLKRDLQQKAYTTRAMKIVQYFRLISLKLENRWTDLANFGLELVVEVQRRFKRLQDHEGKDYGTAFATNLTYLFRFINMHQPFDASSSVKVNPFFVKGGRSNNFSRLGRGERVCLTLTD</sequence>
<proteinExistence type="predicted"/>